<reference evidence="2" key="1">
    <citation type="submission" date="2014-09" db="EMBL/GenBank/DDBJ databases">
        <authorList>
            <person name="Illeghems K.G."/>
        </authorList>
    </citation>
    <scope>NUCLEOTIDE SEQUENCE [LARGE SCALE GENOMIC DNA]</scope>
    <source>
        <strain evidence="2">108B</strain>
    </source>
</reference>
<dbReference type="GO" id="GO:0016740">
    <property type="term" value="F:transferase activity"/>
    <property type="evidence" value="ECO:0007669"/>
    <property type="project" value="UniProtKB-KW"/>
</dbReference>
<evidence type="ECO:0000313" key="1">
    <source>
        <dbReference type="EMBL" id="CEF41564.1"/>
    </source>
</evidence>
<evidence type="ECO:0000313" key="2">
    <source>
        <dbReference type="Proteomes" id="UP000056109"/>
    </source>
</evidence>
<dbReference type="EMBL" id="LN606600">
    <property type="protein sequence ID" value="CEF41564.1"/>
    <property type="molecule type" value="Genomic_DNA"/>
</dbReference>
<dbReference type="KEGG" id="asz:ASN_2267"/>
<dbReference type="AlphaFoldDB" id="A0A0U5EUM5"/>
<proteinExistence type="predicted"/>
<sequence length="139" mass="15448">MTKVAVKQKRAVKPRQVSNQKIVRRAPARKKAAVVEPELDEEIIDVPLEVQVPVADAATAASAIAFDGGWYLQTYPDVQAAGIDPLEHFLENGVKEGRNPNPHFDGEAYLRANPDIADFPPGPFIHYVCYGFQEKRPLR</sequence>
<organism evidence="1 2">
    <name type="scientific">Acetobacter senegalensis</name>
    <dbReference type="NCBI Taxonomy" id="446692"/>
    <lineage>
        <taxon>Bacteria</taxon>
        <taxon>Pseudomonadati</taxon>
        <taxon>Pseudomonadota</taxon>
        <taxon>Alphaproteobacteria</taxon>
        <taxon>Acetobacterales</taxon>
        <taxon>Acetobacteraceae</taxon>
        <taxon>Acetobacter</taxon>
    </lineage>
</organism>
<keyword evidence="1" id="KW-0808">Transferase</keyword>
<dbReference type="Proteomes" id="UP000056109">
    <property type="component" value="Chromosome I"/>
</dbReference>
<keyword evidence="2" id="KW-1185">Reference proteome</keyword>
<accession>A0A0U5EUM5</accession>
<dbReference type="PATRIC" id="fig|446692.3.peg.2352"/>
<name>A0A0U5EUM5_9PROT</name>
<protein>
    <submittedName>
        <fullName evidence="1">Glycosyltransferase</fullName>
    </submittedName>
</protein>
<gene>
    <name evidence="1" type="primary">rfaG</name>
    <name evidence="1" type="ORF">ASN_2267</name>
</gene>